<accession>A0A4U9WFR4</accession>
<name>A0A4U9WFR4_SERFO</name>
<protein>
    <submittedName>
        <fullName evidence="1">Uncharacterized protein</fullName>
    </submittedName>
</protein>
<dbReference type="AlphaFoldDB" id="A0A4U9WFR4"/>
<organism evidence="1">
    <name type="scientific">Serratia fonticola</name>
    <dbReference type="NCBI Taxonomy" id="47917"/>
    <lineage>
        <taxon>Bacteria</taxon>
        <taxon>Pseudomonadati</taxon>
        <taxon>Pseudomonadota</taxon>
        <taxon>Gammaproteobacteria</taxon>
        <taxon>Enterobacterales</taxon>
        <taxon>Yersiniaceae</taxon>
        <taxon>Serratia</taxon>
    </lineage>
</organism>
<evidence type="ECO:0000313" key="1">
    <source>
        <dbReference type="EMBL" id="VTR58121.1"/>
    </source>
</evidence>
<sequence length="75" mass="8664">MTPGTYEVELFTNGVFVERSKIRFVLGDDRHVLPVLSSNSWSALALRKCLWRLRKAACNLDAILKIFRFRPICHS</sequence>
<dbReference type="EMBL" id="CABEEZ010000151">
    <property type="protein sequence ID" value="VTR58121.1"/>
    <property type="molecule type" value="Genomic_DNA"/>
</dbReference>
<dbReference type="SUPFAM" id="SSF141729">
    <property type="entry name" value="FimD N-terminal domain-like"/>
    <property type="match status" value="1"/>
</dbReference>
<proteinExistence type="predicted"/>
<gene>
    <name evidence="1" type="ORF">NCTC12965_07610</name>
</gene>
<dbReference type="InterPro" id="IPR037224">
    <property type="entry name" value="PapC_N_sf"/>
</dbReference>
<reference evidence="1" key="1">
    <citation type="submission" date="2019-05" db="EMBL/GenBank/DDBJ databases">
        <authorList>
            <consortium name="Pathogen Informatics"/>
        </authorList>
    </citation>
    <scope>NUCLEOTIDE SEQUENCE [LARGE SCALE GENOMIC DNA]</scope>
    <source>
        <strain evidence="1">NCTC12965</strain>
    </source>
</reference>
<dbReference type="Gene3D" id="3.10.20.410">
    <property type="match status" value="1"/>
</dbReference>